<dbReference type="Proteomes" id="UP000237000">
    <property type="component" value="Unassembled WGS sequence"/>
</dbReference>
<evidence type="ECO:0000313" key="2">
    <source>
        <dbReference type="EMBL" id="PON91685.1"/>
    </source>
</evidence>
<dbReference type="PANTHER" id="PTHR44259">
    <property type="entry name" value="OS07G0183000 PROTEIN-RELATED"/>
    <property type="match status" value="1"/>
</dbReference>
<name>A0A2P5F1P2_TREOI</name>
<proteinExistence type="predicted"/>
<evidence type="ECO:0000313" key="3">
    <source>
        <dbReference type="Proteomes" id="UP000237000"/>
    </source>
</evidence>
<protein>
    <recommendedName>
        <fullName evidence="1">KIB1-4 beta-propeller domain-containing protein</fullName>
    </recommendedName>
</protein>
<dbReference type="PANTHER" id="PTHR44259:SF114">
    <property type="entry name" value="OS06G0707300 PROTEIN"/>
    <property type="match status" value="1"/>
</dbReference>
<dbReference type="InParanoid" id="A0A2P5F1P2"/>
<accession>A0A2P5F1P2</accession>
<feature type="domain" description="KIB1-4 beta-propeller" evidence="1">
    <location>
        <begin position="11"/>
        <end position="164"/>
    </location>
</feature>
<reference evidence="3" key="1">
    <citation type="submission" date="2016-06" db="EMBL/GenBank/DDBJ databases">
        <title>Parallel loss of symbiosis genes in relatives of nitrogen-fixing non-legume Parasponia.</title>
        <authorList>
            <person name="Van Velzen R."/>
            <person name="Holmer R."/>
            <person name="Bu F."/>
            <person name="Rutten L."/>
            <person name="Van Zeijl A."/>
            <person name="Liu W."/>
            <person name="Santuari L."/>
            <person name="Cao Q."/>
            <person name="Sharma T."/>
            <person name="Shen D."/>
            <person name="Roswanjaya Y."/>
            <person name="Wardhani T."/>
            <person name="Kalhor M.S."/>
            <person name="Jansen J."/>
            <person name="Van den Hoogen J."/>
            <person name="Gungor B."/>
            <person name="Hartog M."/>
            <person name="Hontelez J."/>
            <person name="Verver J."/>
            <person name="Yang W.-C."/>
            <person name="Schijlen E."/>
            <person name="Repin R."/>
            <person name="Schilthuizen M."/>
            <person name="Schranz E."/>
            <person name="Heidstra R."/>
            <person name="Miyata K."/>
            <person name="Fedorova E."/>
            <person name="Kohlen W."/>
            <person name="Bisseling T."/>
            <person name="Smit S."/>
            <person name="Geurts R."/>
        </authorList>
    </citation>
    <scope>NUCLEOTIDE SEQUENCE [LARGE SCALE GENOMIC DNA]</scope>
    <source>
        <strain evidence="3">cv. RG33-2</strain>
    </source>
</reference>
<dbReference type="OrthoDB" id="1855887at2759"/>
<evidence type="ECO:0000259" key="1">
    <source>
        <dbReference type="Pfam" id="PF03478"/>
    </source>
</evidence>
<sequence length="169" mass="19663">MAANHERGFTVTLYKPFSMDHENGTIQLPCLFPPEEDDPVIFQEYVEEIDYHVFKATITTDPLTSPNDSIVVVIFGCFQELAFIRPAKDTRWTKIYIGLKQKHVLDILLHNNKLYALELGHRIISFDILDPYDSKVMLVDYEHRYSSEYKPYLVKSLEGDILQVISCFK</sequence>
<dbReference type="AlphaFoldDB" id="A0A2P5F1P2"/>
<keyword evidence="3" id="KW-1185">Reference proteome</keyword>
<dbReference type="Pfam" id="PF03478">
    <property type="entry name" value="Beta-prop_KIB1-4"/>
    <property type="match status" value="1"/>
</dbReference>
<gene>
    <name evidence="2" type="ORF">TorRG33x02_125160</name>
</gene>
<dbReference type="InterPro" id="IPR050942">
    <property type="entry name" value="F-box_BR-signaling"/>
</dbReference>
<comment type="caution">
    <text evidence="2">The sequence shown here is derived from an EMBL/GenBank/DDBJ whole genome shotgun (WGS) entry which is preliminary data.</text>
</comment>
<dbReference type="InterPro" id="IPR005174">
    <property type="entry name" value="KIB1-4_b-propeller"/>
</dbReference>
<organism evidence="2 3">
    <name type="scientific">Trema orientale</name>
    <name type="common">Charcoal tree</name>
    <name type="synonym">Celtis orientalis</name>
    <dbReference type="NCBI Taxonomy" id="63057"/>
    <lineage>
        <taxon>Eukaryota</taxon>
        <taxon>Viridiplantae</taxon>
        <taxon>Streptophyta</taxon>
        <taxon>Embryophyta</taxon>
        <taxon>Tracheophyta</taxon>
        <taxon>Spermatophyta</taxon>
        <taxon>Magnoliopsida</taxon>
        <taxon>eudicotyledons</taxon>
        <taxon>Gunneridae</taxon>
        <taxon>Pentapetalae</taxon>
        <taxon>rosids</taxon>
        <taxon>fabids</taxon>
        <taxon>Rosales</taxon>
        <taxon>Cannabaceae</taxon>
        <taxon>Trema</taxon>
    </lineage>
</organism>
<dbReference type="EMBL" id="JXTC01000072">
    <property type="protein sequence ID" value="PON91685.1"/>
    <property type="molecule type" value="Genomic_DNA"/>
</dbReference>